<name>A0ABR8A2J4_9CYAN</name>
<evidence type="ECO:0000313" key="1">
    <source>
        <dbReference type="EMBL" id="MBD2189766.1"/>
    </source>
</evidence>
<dbReference type="RefSeq" id="WP_190404585.1">
    <property type="nucleotide sequence ID" value="NZ_JACJQB010000051.1"/>
</dbReference>
<organism evidence="1 2">
    <name type="scientific">Pseudanabaena mucicola FACHB-723</name>
    <dbReference type="NCBI Taxonomy" id="2692860"/>
    <lineage>
        <taxon>Bacteria</taxon>
        <taxon>Bacillati</taxon>
        <taxon>Cyanobacteriota</taxon>
        <taxon>Cyanophyceae</taxon>
        <taxon>Pseudanabaenales</taxon>
        <taxon>Pseudanabaenaceae</taxon>
        <taxon>Pseudanabaena</taxon>
    </lineage>
</organism>
<gene>
    <name evidence="1" type="ORF">H6F41_16665</name>
</gene>
<keyword evidence="2" id="KW-1185">Reference proteome</keyword>
<proteinExistence type="predicted"/>
<dbReference type="Proteomes" id="UP000642094">
    <property type="component" value="Unassembled WGS sequence"/>
</dbReference>
<reference evidence="1 2" key="1">
    <citation type="journal article" date="2020" name="ISME J.">
        <title>Comparative genomics reveals insights into cyanobacterial evolution and habitat adaptation.</title>
        <authorList>
            <person name="Chen M.Y."/>
            <person name="Teng W.K."/>
            <person name="Zhao L."/>
            <person name="Hu C.X."/>
            <person name="Zhou Y.K."/>
            <person name="Han B.P."/>
            <person name="Song L.R."/>
            <person name="Shu W.S."/>
        </authorList>
    </citation>
    <scope>NUCLEOTIDE SEQUENCE [LARGE SCALE GENOMIC DNA]</scope>
    <source>
        <strain evidence="1 2">FACHB-723</strain>
    </source>
</reference>
<evidence type="ECO:0000313" key="2">
    <source>
        <dbReference type="Proteomes" id="UP000642094"/>
    </source>
</evidence>
<accession>A0ABR8A2J4</accession>
<dbReference type="EMBL" id="JACJQB010000051">
    <property type="protein sequence ID" value="MBD2189766.1"/>
    <property type="molecule type" value="Genomic_DNA"/>
</dbReference>
<sequence>MNKSTVPHDKLTTYTSLATVVFATLAGSGVQPQVFGLLAAVSHAVTGFYTNK</sequence>
<comment type="caution">
    <text evidence="1">The sequence shown here is derived from an EMBL/GenBank/DDBJ whole genome shotgun (WGS) entry which is preliminary data.</text>
</comment>
<protein>
    <submittedName>
        <fullName evidence="1">Uncharacterized protein</fullName>
    </submittedName>
</protein>